<accession>A0A3G3JTG8</accession>
<evidence type="ECO:0000313" key="5">
    <source>
        <dbReference type="EMBL" id="AYQ71515.1"/>
    </source>
</evidence>
<organism evidence="5 6">
    <name type="scientific">Cohnella candidum</name>
    <dbReference type="NCBI Taxonomy" id="2674991"/>
    <lineage>
        <taxon>Bacteria</taxon>
        <taxon>Bacillati</taxon>
        <taxon>Bacillota</taxon>
        <taxon>Bacilli</taxon>
        <taxon>Bacillales</taxon>
        <taxon>Paenibacillaceae</taxon>
        <taxon>Cohnella</taxon>
    </lineage>
</organism>
<dbReference type="Gene3D" id="3.60.15.10">
    <property type="entry name" value="Ribonuclease Z/Hydroxyacylglutathione hydrolase-like"/>
    <property type="match status" value="1"/>
</dbReference>
<dbReference type="CDD" id="cd07721">
    <property type="entry name" value="yflN-like_MBL-fold"/>
    <property type="match status" value="1"/>
</dbReference>
<dbReference type="InterPro" id="IPR001279">
    <property type="entry name" value="Metallo-B-lactamas"/>
</dbReference>
<dbReference type="KEGG" id="coh:EAV92_02310"/>
<dbReference type="PANTHER" id="PTHR42951">
    <property type="entry name" value="METALLO-BETA-LACTAMASE DOMAIN-CONTAINING"/>
    <property type="match status" value="1"/>
</dbReference>
<comment type="catalytic activity">
    <reaction evidence="1">
        <text>3',5'-cyclic CMP + H2O = CMP + H(+)</text>
        <dbReference type="Rhea" id="RHEA:72675"/>
        <dbReference type="ChEBI" id="CHEBI:15377"/>
        <dbReference type="ChEBI" id="CHEBI:15378"/>
        <dbReference type="ChEBI" id="CHEBI:58003"/>
        <dbReference type="ChEBI" id="CHEBI:60377"/>
    </reaction>
    <physiologicalReaction direction="left-to-right" evidence="1">
        <dbReference type="Rhea" id="RHEA:72676"/>
    </physiologicalReaction>
</comment>
<dbReference type="PANTHER" id="PTHR42951:SF15">
    <property type="entry name" value="METALLO-BETA-LACTAMASE SUPERFAMILY PROTEIN"/>
    <property type="match status" value="1"/>
</dbReference>
<comment type="function">
    <text evidence="2">Counteracts the endogenous Pycsar antiviral defense system. Phosphodiesterase that enables metal-dependent hydrolysis of host cyclic nucleotide Pycsar defense signals such as cCMP and cUMP.</text>
</comment>
<sequence length="247" mass="27273">MQKEHGIEMLKIEAAMMGRTETVYPVLIWDEKDAVLIDTGYPGQLPLIRAAASEAGKRLEELTKVLISHQDIDHIGSLPALLEEQPDLEVSAHPLEQPYIQGEKRLLKITDEAISQAVAAMPPNVPEEWKTAFRRTLENPPKGRVDRLLAGGTTLPFGGGIVVIETPGHTPGHLSFYHLPSRTLIACDALTIEGGKLAPPAPHLCSDPDQALRSLKRFEEFDIQRLICYHGGFYRENANHDINALNA</sequence>
<dbReference type="InterPro" id="IPR050855">
    <property type="entry name" value="NDM-1-like"/>
</dbReference>
<keyword evidence="6" id="KW-1185">Reference proteome</keyword>
<dbReference type="SMART" id="SM00849">
    <property type="entry name" value="Lactamase_B"/>
    <property type="match status" value="1"/>
</dbReference>
<dbReference type="InterPro" id="IPR036866">
    <property type="entry name" value="RibonucZ/Hydroxyglut_hydro"/>
</dbReference>
<evidence type="ECO:0000256" key="2">
    <source>
        <dbReference type="ARBA" id="ARBA00034301"/>
    </source>
</evidence>
<dbReference type="RefSeq" id="WP_123039578.1">
    <property type="nucleotide sequence ID" value="NZ_CP033433.1"/>
</dbReference>
<proteinExistence type="predicted"/>
<dbReference type="EMBL" id="CP033433">
    <property type="protein sequence ID" value="AYQ71515.1"/>
    <property type="molecule type" value="Genomic_DNA"/>
</dbReference>
<dbReference type="AlphaFoldDB" id="A0A3G3JTG8"/>
<evidence type="ECO:0000313" key="6">
    <source>
        <dbReference type="Proteomes" id="UP000269097"/>
    </source>
</evidence>
<name>A0A3G3JTG8_9BACL</name>
<dbReference type="GO" id="GO:0016787">
    <property type="term" value="F:hydrolase activity"/>
    <property type="evidence" value="ECO:0007669"/>
    <property type="project" value="UniProtKB-KW"/>
</dbReference>
<dbReference type="SUPFAM" id="SSF56281">
    <property type="entry name" value="Metallo-hydrolase/oxidoreductase"/>
    <property type="match status" value="1"/>
</dbReference>
<gene>
    <name evidence="5" type="ORF">EAV92_02310</name>
</gene>
<dbReference type="Pfam" id="PF00753">
    <property type="entry name" value="Lactamase_B"/>
    <property type="match status" value="1"/>
</dbReference>
<evidence type="ECO:0000256" key="3">
    <source>
        <dbReference type="ARBA" id="ARBA00048505"/>
    </source>
</evidence>
<feature type="domain" description="Metallo-beta-lactamase" evidence="4">
    <location>
        <begin position="22"/>
        <end position="230"/>
    </location>
</feature>
<keyword evidence="5" id="KW-0378">Hydrolase</keyword>
<comment type="catalytic activity">
    <reaction evidence="3">
        <text>3',5'-cyclic UMP + H2O = UMP + H(+)</text>
        <dbReference type="Rhea" id="RHEA:70575"/>
        <dbReference type="ChEBI" id="CHEBI:15377"/>
        <dbReference type="ChEBI" id="CHEBI:15378"/>
        <dbReference type="ChEBI" id="CHEBI:57865"/>
        <dbReference type="ChEBI" id="CHEBI:184387"/>
    </reaction>
    <physiologicalReaction direction="left-to-right" evidence="3">
        <dbReference type="Rhea" id="RHEA:70576"/>
    </physiologicalReaction>
</comment>
<evidence type="ECO:0000259" key="4">
    <source>
        <dbReference type="SMART" id="SM00849"/>
    </source>
</evidence>
<dbReference type="Proteomes" id="UP000269097">
    <property type="component" value="Chromosome"/>
</dbReference>
<reference evidence="5 6" key="1">
    <citation type="submission" date="2018-10" db="EMBL/GenBank/DDBJ databases">
        <title>Genome Sequence of Cohnella sp.</title>
        <authorList>
            <person name="Srinivasan S."/>
            <person name="Kim M.K."/>
        </authorList>
    </citation>
    <scope>NUCLEOTIDE SEQUENCE [LARGE SCALE GENOMIC DNA]</scope>
    <source>
        <strain evidence="5 6">18JY8-7</strain>
    </source>
</reference>
<evidence type="ECO:0000256" key="1">
    <source>
        <dbReference type="ARBA" id="ARBA00034221"/>
    </source>
</evidence>
<protein>
    <submittedName>
        <fullName evidence="5">MBL fold metallo-hydrolase</fullName>
    </submittedName>
</protein>